<dbReference type="EMBL" id="MDEN01000062">
    <property type="protein sequence ID" value="OCX20520.1"/>
    <property type="molecule type" value="Genomic_DNA"/>
</dbReference>
<gene>
    <name evidence="1" type="ORF">BBI10_13295</name>
</gene>
<dbReference type="OrthoDB" id="1551390at2"/>
<dbReference type="AlphaFoldDB" id="A0A1C2E0G7"/>
<dbReference type="Gene3D" id="1.25.40.10">
    <property type="entry name" value="Tetratricopeptide repeat domain"/>
    <property type="match status" value="1"/>
</dbReference>
<dbReference type="RefSeq" id="WP_065988967.1">
    <property type="nucleotide sequence ID" value="NZ_MDEN01000062.1"/>
</dbReference>
<evidence type="ECO:0000313" key="1">
    <source>
        <dbReference type="EMBL" id="OCX20520.1"/>
    </source>
</evidence>
<sequence>MEDLSVVDRELSDAIVNVVESGNRFESAGNGIESLSMYREAWSLLPEPKKNWDLAHWIASCFATSYFAAKQYDEAKSWSVIAMDTKPPRETSSVVVFASACYELGETQLAFEHFDKVFKFGKKRAFEGFDSKYLNFYLDHLKG</sequence>
<comment type="caution">
    <text evidence="1">The sequence shown here is derived from an EMBL/GenBank/DDBJ whole genome shotgun (WGS) entry which is preliminary data.</text>
</comment>
<organism evidence="1 2">
    <name type="scientific">Pseudomonas graminis</name>
    <dbReference type="NCBI Taxonomy" id="158627"/>
    <lineage>
        <taxon>Bacteria</taxon>
        <taxon>Pseudomonadati</taxon>
        <taxon>Pseudomonadota</taxon>
        <taxon>Gammaproteobacteria</taxon>
        <taxon>Pseudomonadales</taxon>
        <taxon>Pseudomonadaceae</taxon>
        <taxon>Pseudomonas</taxon>
    </lineage>
</organism>
<evidence type="ECO:0008006" key="3">
    <source>
        <dbReference type="Google" id="ProtNLM"/>
    </source>
</evidence>
<accession>A0A1C2E0G7</accession>
<reference evidence="1 2" key="1">
    <citation type="submission" date="2016-08" db="EMBL/GenBank/DDBJ databases">
        <title>Whole genome sequence of Pseudomonas graminis strain UASWS1507, a potential biological control agent for agriculture.</title>
        <authorList>
            <person name="Crovadore J."/>
            <person name="Calmin G."/>
            <person name="Chablais R."/>
            <person name="Cochard B."/>
            <person name="Lefort F."/>
        </authorList>
    </citation>
    <scope>NUCLEOTIDE SEQUENCE [LARGE SCALE GENOMIC DNA]</scope>
    <source>
        <strain evidence="1 2">UASWS1507</strain>
    </source>
</reference>
<evidence type="ECO:0000313" key="2">
    <source>
        <dbReference type="Proteomes" id="UP000095143"/>
    </source>
</evidence>
<protein>
    <recommendedName>
        <fullName evidence="3">Tetratricopeptide repeat protein</fullName>
    </recommendedName>
</protein>
<proteinExistence type="predicted"/>
<dbReference type="Proteomes" id="UP000095143">
    <property type="component" value="Unassembled WGS sequence"/>
</dbReference>
<name>A0A1C2E0G7_9PSED</name>
<dbReference type="InterPro" id="IPR011990">
    <property type="entry name" value="TPR-like_helical_dom_sf"/>
</dbReference>
<dbReference type="SUPFAM" id="SSF48452">
    <property type="entry name" value="TPR-like"/>
    <property type="match status" value="1"/>
</dbReference>